<dbReference type="AlphaFoldDB" id="A0A6S6SNK9"/>
<dbReference type="EMBL" id="CACVAT010000179">
    <property type="protein sequence ID" value="CAA6811968.1"/>
    <property type="molecule type" value="Genomic_DNA"/>
</dbReference>
<reference evidence="1" key="1">
    <citation type="submission" date="2020-01" db="EMBL/GenBank/DDBJ databases">
        <authorList>
            <person name="Meier V. D."/>
            <person name="Meier V D."/>
        </authorList>
    </citation>
    <scope>NUCLEOTIDE SEQUENCE</scope>
    <source>
        <strain evidence="1">HLG_WM_MAG_09</strain>
    </source>
</reference>
<accession>A0A6S6SNK9</accession>
<proteinExistence type="predicted"/>
<organism evidence="1">
    <name type="scientific">uncultured Thiotrichaceae bacterium</name>
    <dbReference type="NCBI Taxonomy" id="298394"/>
    <lineage>
        <taxon>Bacteria</taxon>
        <taxon>Pseudomonadati</taxon>
        <taxon>Pseudomonadota</taxon>
        <taxon>Gammaproteobacteria</taxon>
        <taxon>Thiotrichales</taxon>
        <taxon>Thiotrichaceae</taxon>
        <taxon>environmental samples</taxon>
    </lineage>
</organism>
<name>A0A6S6SNK9_9GAMM</name>
<protein>
    <submittedName>
        <fullName evidence="1">Uncharacterized protein</fullName>
    </submittedName>
</protein>
<gene>
    <name evidence="1" type="ORF">HELGO_WM33597</name>
</gene>
<sequence>MESLIETLGLTQTLELLSISSWGETSYVDFTIPFKLP</sequence>
<evidence type="ECO:0000313" key="1">
    <source>
        <dbReference type="EMBL" id="CAA6811968.1"/>
    </source>
</evidence>